<dbReference type="EMBL" id="KB740809">
    <property type="protein sequence ID" value="ENN78886.1"/>
    <property type="molecule type" value="Genomic_DNA"/>
</dbReference>
<organism evidence="1">
    <name type="scientific">Dendroctonus ponderosae</name>
    <name type="common">Mountain pine beetle</name>
    <dbReference type="NCBI Taxonomy" id="77166"/>
    <lineage>
        <taxon>Eukaryota</taxon>
        <taxon>Metazoa</taxon>
        <taxon>Ecdysozoa</taxon>
        <taxon>Arthropoda</taxon>
        <taxon>Hexapoda</taxon>
        <taxon>Insecta</taxon>
        <taxon>Pterygota</taxon>
        <taxon>Neoptera</taxon>
        <taxon>Endopterygota</taxon>
        <taxon>Coleoptera</taxon>
        <taxon>Polyphaga</taxon>
        <taxon>Cucujiformia</taxon>
        <taxon>Curculionidae</taxon>
        <taxon>Scolytinae</taxon>
        <taxon>Dendroctonus</taxon>
    </lineage>
</organism>
<protein>
    <submittedName>
        <fullName evidence="1">Uncharacterized protein</fullName>
    </submittedName>
</protein>
<sequence>MRLCLILMVAKTHLVRREYVKIYYRNDPVKYDLGSKLPKCENYSQMLYTHENVLGCKYYDMVNSSANFKTRDNNES</sequence>
<proteinExistence type="predicted"/>
<accession>N6UE35</accession>
<name>N6UE35_DENPD</name>
<gene>
    <name evidence="1" type="ORF">YQE_04675</name>
</gene>
<feature type="non-terminal residue" evidence="1">
    <location>
        <position position="1"/>
    </location>
</feature>
<evidence type="ECO:0000313" key="1">
    <source>
        <dbReference type="EMBL" id="ENN78886.1"/>
    </source>
</evidence>
<dbReference type="AlphaFoldDB" id="N6UE35"/>
<reference evidence="1" key="1">
    <citation type="journal article" date="2013" name="Genome Biol.">
        <title>Draft genome of the mountain pine beetle, Dendroctonus ponderosae Hopkins, a major forest pest.</title>
        <authorList>
            <person name="Keeling C.I."/>
            <person name="Yuen M.M."/>
            <person name="Liao N.Y."/>
            <person name="Docking T.R."/>
            <person name="Chan S.K."/>
            <person name="Taylor G.A."/>
            <person name="Palmquist D.L."/>
            <person name="Jackman S.D."/>
            <person name="Nguyen A."/>
            <person name="Li M."/>
            <person name="Henderson H."/>
            <person name="Janes J.K."/>
            <person name="Zhao Y."/>
            <person name="Pandoh P."/>
            <person name="Moore R."/>
            <person name="Sperling F.A."/>
            <person name="Huber D.P."/>
            <person name="Birol I."/>
            <person name="Jones S.J."/>
            <person name="Bohlmann J."/>
        </authorList>
    </citation>
    <scope>NUCLEOTIDE SEQUENCE</scope>
</reference>
<dbReference type="HOGENOM" id="CLU_2657020_0_0_1"/>